<keyword evidence="1" id="KW-1185">Reference proteome</keyword>
<dbReference type="AlphaFoldDB" id="A0A915L3Q7"/>
<name>A0A915L3Q7_ROMCU</name>
<dbReference type="Proteomes" id="UP000887565">
    <property type="component" value="Unplaced"/>
</dbReference>
<evidence type="ECO:0000313" key="2">
    <source>
        <dbReference type="WBParaSite" id="nRc.2.0.1.t45709-RA"/>
    </source>
</evidence>
<evidence type="ECO:0000313" key="1">
    <source>
        <dbReference type="Proteomes" id="UP000887565"/>
    </source>
</evidence>
<accession>A0A915L3Q7</accession>
<organism evidence="1 2">
    <name type="scientific">Romanomermis culicivorax</name>
    <name type="common">Nematode worm</name>
    <dbReference type="NCBI Taxonomy" id="13658"/>
    <lineage>
        <taxon>Eukaryota</taxon>
        <taxon>Metazoa</taxon>
        <taxon>Ecdysozoa</taxon>
        <taxon>Nematoda</taxon>
        <taxon>Enoplea</taxon>
        <taxon>Dorylaimia</taxon>
        <taxon>Mermithida</taxon>
        <taxon>Mermithoidea</taxon>
        <taxon>Mermithidae</taxon>
        <taxon>Romanomermis</taxon>
    </lineage>
</organism>
<proteinExistence type="predicted"/>
<dbReference type="WBParaSite" id="nRc.2.0.1.t45709-RA">
    <property type="protein sequence ID" value="nRc.2.0.1.t45709-RA"/>
    <property type="gene ID" value="nRc.2.0.1.g45709"/>
</dbReference>
<reference evidence="2" key="1">
    <citation type="submission" date="2022-11" db="UniProtKB">
        <authorList>
            <consortium name="WormBaseParasite"/>
        </authorList>
    </citation>
    <scope>IDENTIFICATION</scope>
</reference>
<protein>
    <submittedName>
        <fullName evidence="2">Uncharacterized protein</fullName>
    </submittedName>
</protein>
<sequence length="98" mass="10572">MAKTAKFNFKSTNLLINVNAVQSTETHITVPPFRRSNFDAAAWAPASTALGHLGARAGADRFGAKLTQCNAQSCTQQEAKCKLGELSISDDKEFQTLI</sequence>